<keyword evidence="1" id="KW-0812">Transmembrane</keyword>
<protein>
    <submittedName>
        <fullName evidence="2">Uncharacterized protein</fullName>
    </submittedName>
</protein>
<dbReference type="Proteomes" id="UP000033881">
    <property type="component" value="Unassembled WGS sequence"/>
</dbReference>
<name>A0A0G0MC32_9BACT</name>
<evidence type="ECO:0000313" key="2">
    <source>
        <dbReference type="EMBL" id="KKR00743.1"/>
    </source>
</evidence>
<gene>
    <name evidence="2" type="ORF">UT24_C0009G0060</name>
</gene>
<dbReference type="AlphaFoldDB" id="A0A0G0MC32"/>
<organism evidence="2 3">
    <name type="scientific">Candidatus Woesebacteria bacterium GW2011_GWB1_39_12</name>
    <dbReference type="NCBI Taxonomy" id="1618574"/>
    <lineage>
        <taxon>Bacteria</taxon>
        <taxon>Candidatus Woeseibacteriota</taxon>
    </lineage>
</organism>
<keyword evidence="1" id="KW-0472">Membrane</keyword>
<comment type="caution">
    <text evidence="2">The sequence shown here is derived from an EMBL/GenBank/DDBJ whole genome shotgun (WGS) entry which is preliminary data.</text>
</comment>
<dbReference type="EMBL" id="LBWB01000009">
    <property type="protein sequence ID" value="KKR00743.1"/>
    <property type="molecule type" value="Genomic_DNA"/>
</dbReference>
<proteinExistence type="predicted"/>
<accession>A0A0G0MC32</accession>
<dbReference type="STRING" id="1618574.UT24_C0009G0060"/>
<keyword evidence="1" id="KW-1133">Transmembrane helix</keyword>
<reference evidence="2 3" key="1">
    <citation type="journal article" date="2015" name="Nature">
        <title>rRNA introns, odd ribosomes, and small enigmatic genomes across a large radiation of phyla.</title>
        <authorList>
            <person name="Brown C.T."/>
            <person name="Hug L.A."/>
            <person name="Thomas B.C."/>
            <person name="Sharon I."/>
            <person name="Castelle C.J."/>
            <person name="Singh A."/>
            <person name="Wilkins M.J."/>
            <person name="Williams K.H."/>
            <person name="Banfield J.F."/>
        </authorList>
    </citation>
    <scope>NUCLEOTIDE SEQUENCE [LARGE SCALE GENOMIC DNA]</scope>
</reference>
<evidence type="ECO:0000256" key="1">
    <source>
        <dbReference type="SAM" id="Phobius"/>
    </source>
</evidence>
<feature type="transmembrane region" description="Helical" evidence="1">
    <location>
        <begin position="12"/>
        <end position="35"/>
    </location>
</feature>
<sequence>MFKRKTVKKGFSVVEVILAVFMFIIIAATGVATVIHSFSVNRQAEEETQATLIAQEGIEGVRSIKNQSWGNLTAGTYGLDTTGNVWSFDAGPDNVGKFLRTIVISDVQRDVGGNIVASGGTPDPDAKKIDATVDWDFSDVRARSITLATYLTNFRKAISSAGDALLVYGRTGSSIPRFNVYSNASNTFSANSDTVAGAPGRNFVIKTSPTKQEAIAAYVDSSTLRILCFDGTTWTNEWSVTVGGTGTTRRFDIAYEYQSGDAIVLYSTDAGTGELDYQTKSGSLGCGSANWVDQTAFDSPGTNGVVTWVKLSADSRASSDVIAAAWADMNRDLQAAIWSGSSWTQRTSALETTLECRGNCTSSPTIPNGDSFDIDFESLSGHLMVVWGSGGSGTANGAWYNKCDGGSPPSCTWNASRTAITSMANDATSLDISSNPNSDEILFASIGDGGSDLQAARWSGSAWTGTNDLDTSALTPVAGASFVATGWLINGATTRGIVVFDNSSTQSQRIHGFVWNGSTFVRQGTDSTPWFTPTPLFGTPRWYDIQTDPKNKDKLMFLVSNSVNDLFAKRLEMDSAGVFTWTNPTYADGTTLEANLVQSTTSPFYFGYWRNP</sequence>
<evidence type="ECO:0000313" key="3">
    <source>
        <dbReference type="Proteomes" id="UP000033881"/>
    </source>
</evidence>